<dbReference type="EMBL" id="CP140151">
    <property type="protein sequence ID" value="WQH08900.1"/>
    <property type="molecule type" value="Genomic_DNA"/>
</dbReference>
<reference evidence="1 2" key="1">
    <citation type="submission" date="2023-11" db="EMBL/GenBank/DDBJ databases">
        <title>MicrobeMod: A computational toolkit for identifying prokaryotic methylation and restriction-modification with nanopore sequencing.</title>
        <authorList>
            <person name="Crits-Christoph A."/>
            <person name="Kang S.C."/>
            <person name="Lee H."/>
            <person name="Ostrov N."/>
        </authorList>
    </citation>
    <scope>NUCLEOTIDE SEQUENCE [LARGE SCALE GENOMIC DNA]</scope>
    <source>
        <strain evidence="1 2">ATCC 43984</strain>
    </source>
</reference>
<sequence>MNNSSMNDSPMNGRPMNDNLAERLRFLKRVVEREIHHLRYSSDRVFAAPFTEELAARLGEDEALAEKLEAYTSRFCRLQDTTGDKLLPLWLRALGEKTGAVADNLDRAEKLGVLDSADKWLEIRQTRNQMIHEYIESPQVLADALNTAHDYQETLMAFAHAMLSDAKRRNLLE</sequence>
<accession>A0ABZ0YC97</accession>
<dbReference type="Proteomes" id="UP001321908">
    <property type="component" value="Chromosome"/>
</dbReference>
<dbReference type="Gene3D" id="1.20.120.330">
    <property type="entry name" value="Nucleotidyltransferases domain 2"/>
    <property type="match status" value="1"/>
</dbReference>
<keyword evidence="2" id="KW-1185">Reference proteome</keyword>
<evidence type="ECO:0000313" key="2">
    <source>
        <dbReference type="Proteomes" id="UP001321908"/>
    </source>
</evidence>
<dbReference type="SUPFAM" id="SSF81593">
    <property type="entry name" value="Nucleotidyltransferase substrate binding subunit/domain"/>
    <property type="match status" value="1"/>
</dbReference>
<evidence type="ECO:0008006" key="3">
    <source>
        <dbReference type="Google" id="ProtNLM"/>
    </source>
</evidence>
<gene>
    <name evidence="1" type="ORF">SR908_15735</name>
</gene>
<name>A0ABZ0YC97_9GAMM</name>
<protein>
    <recommendedName>
        <fullName evidence="3">Nucleotidyltransferase substrate binding protein, HI0074 family</fullName>
    </recommendedName>
</protein>
<evidence type="ECO:0000313" key="1">
    <source>
        <dbReference type="EMBL" id="WQH08900.1"/>
    </source>
</evidence>
<organism evidence="1 2">
    <name type="scientific">Chromohalobacter canadensis</name>
    <dbReference type="NCBI Taxonomy" id="141389"/>
    <lineage>
        <taxon>Bacteria</taxon>
        <taxon>Pseudomonadati</taxon>
        <taxon>Pseudomonadota</taxon>
        <taxon>Gammaproteobacteria</taxon>
        <taxon>Oceanospirillales</taxon>
        <taxon>Halomonadaceae</taxon>
        <taxon>Chromohalobacter</taxon>
    </lineage>
</organism>
<dbReference type="RefSeq" id="WP_246921014.1">
    <property type="nucleotide sequence ID" value="NZ_CP140151.1"/>
</dbReference>
<proteinExistence type="predicted"/>